<accession>A0A821IGJ6</accession>
<evidence type="ECO:0000313" key="3">
    <source>
        <dbReference type="Proteomes" id="UP000663838"/>
    </source>
</evidence>
<dbReference type="Proteomes" id="UP000663865">
    <property type="component" value="Unassembled WGS sequence"/>
</dbReference>
<evidence type="ECO:0000313" key="1">
    <source>
        <dbReference type="EMBL" id="CAF3737784.1"/>
    </source>
</evidence>
<sequence length="164" mass="19289">MNDHETSVYNELIAPLVHRMLNLEKLSLYLIVRNKDTFVDGNDLKKNVVKIMPRLNQCLFNINSSISLRNQINLPSNEDIQRTFKDFPNNHIISCVDHSSEIERSECHIYSYPYTLKRYEHITNSFPGGFFKSVCVISLFDERPFEHEFFLRIAQSFPCLKELT</sequence>
<organism evidence="2 3">
    <name type="scientific">Rotaria socialis</name>
    <dbReference type="NCBI Taxonomy" id="392032"/>
    <lineage>
        <taxon>Eukaryota</taxon>
        <taxon>Metazoa</taxon>
        <taxon>Spiralia</taxon>
        <taxon>Gnathifera</taxon>
        <taxon>Rotifera</taxon>
        <taxon>Eurotatoria</taxon>
        <taxon>Bdelloidea</taxon>
        <taxon>Philodinida</taxon>
        <taxon>Philodinidae</taxon>
        <taxon>Rotaria</taxon>
    </lineage>
</organism>
<evidence type="ECO:0000313" key="2">
    <source>
        <dbReference type="EMBL" id="CAF4701413.1"/>
    </source>
</evidence>
<reference evidence="2" key="1">
    <citation type="submission" date="2021-02" db="EMBL/GenBank/DDBJ databases">
        <authorList>
            <person name="Nowell W R."/>
        </authorList>
    </citation>
    <scope>NUCLEOTIDE SEQUENCE</scope>
</reference>
<dbReference type="Proteomes" id="UP000663838">
    <property type="component" value="Unassembled WGS sequence"/>
</dbReference>
<dbReference type="AlphaFoldDB" id="A0A821IGJ6"/>
<name>A0A821IGJ6_9BILA</name>
<protein>
    <submittedName>
        <fullName evidence="2">Uncharacterized protein</fullName>
    </submittedName>
</protein>
<proteinExistence type="predicted"/>
<dbReference type="EMBL" id="CAJNYV010005312">
    <property type="protein sequence ID" value="CAF3737784.1"/>
    <property type="molecule type" value="Genomic_DNA"/>
</dbReference>
<dbReference type="EMBL" id="CAJOBS010001200">
    <property type="protein sequence ID" value="CAF4701413.1"/>
    <property type="molecule type" value="Genomic_DNA"/>
</dbReference>
<gene>
    <name evidence="1" type="ORF">KIK155_LOCUS28956</name>
    <name evidence="2" type="ORF">TOA249_LOCUS17074</name>
</gene>
<comment type="caution">
    <text evidence="2">The sequence shown here is derived from an EMBL/GenBank/DDBJ whole genome shotgun (WGS) entry which is preliminary data.</text>
</comment>